<name>A0AC61MWP9_9FIRM</name>
<accession>A0AC61MWP9</accession>
<gene>
    <name evidence="1" type="ORF">JFY71_01550</name>
</gene>
<evidence type="ECO:0000313" key="2">
    <source>
        <dbReference type="Proteomes" id="UP000595814"/>
    </source>
</evidence>
<evidence type="ECO:0000313" key="1">
    <source>
        <dbReference type="EMBL" id="QQK08251.1"/>
    </source>
</evidence>
<dbReference type="EMBL" id="CP066744">
    <property type="protein sequence ID" value="QQK08251.1"/>
    <property type="molecule type" value="Genomic_DNA"/>
</dbReference>
<reference evidence="1 2" key="1">
    <citation type="journal article" date="2022" name="Int. J. Syst. Evol. Microbiol.">
        <title>Miniphocaeibacter halophilus sp. nov., an ammonium-tolerant acetate-producing bacterium isolated from a biogas system.</title>
        <authorList>
            <person name="Schnurer A."/>
            <person name="Singh A."/>
            <person name="Bi S."/>
            <person name="Qiao W."/>
            <person name="Westerholm M."/>
        </authorList>
    </citation>
    <scope>NUCLEOTIDE SEQUENCE [LARGE SCALE GENOMIC DNA]</scope>
    <source>
        <strain evidence="1 2">AMB_01</strain>
    </source>
</reference>
<keyword evidence="2" id="KW-1185">Reference proteome</keyword>
<proteinExistence type="predicted"/>
<sequence>MNDDLNFLHIDLDAFFASVEELDNPSLKGKPMVVGGRSQRGIITTANYEARKYGLHSAMPIFKAKKLCPHVIIVPTRHDKYEEMSKKVFEVLYRYSNRIEKMSIDEACLDISHINLNPTILAKKIQRDVFKSTGLTVSIGISYNKSLAKMASDWNKPQGVKIITKDMVPGILLNLPIGKIAGIGKKSEEKFHKMGIYKVKDLMQINKEMLEYHFGKLGLVVYDRIRGVDNRQVETTRKRKSIGIERTFSEDIYNKDDIKNKILEFSMDLSKELKSRKIIGKTISIKIKFNDFKVITRSITLENPRNDFEEIYHKACYLLDNIKLEKPIRLLGVAMANLQKDNIIQLSFM</sequence>
<protein>
    <submittedName>
        <fullName evidence="1">DNA polymerase IV</fullName>
    </submittedName>
</protein>
<dbReference type="Proteomes" id="UP000595814">
    <property type="component" value="Chromosome"/>
</dbReference>
<organism evidence="1 2">
    <name type="scientific">Miniphocaeibacter halophilus</name>
    <dbReference type="NCBI Taxonomy" id="2931922"/>
    <lineage>
        <taxon>Bacteria</taxon>
        <taxon>Bacillati</taxon>
        <taxon>Bacillota</taxon>
        <taxon>Tissierellia</taxon>
        <taxon>Tissierellales</taxon>
        <taxon>Peptoniphilaceae</taxon>
        <taxon>Miniphocaeibacter</taxon>
    </lineage>
</organism>